<keyword evidence="2 9" id="KW-0819">tRNA processing</keyword>
<dbReference type="PATRIC" id="fig|1227739.3.peg.2269"/>
<dbReference type="GO" id="GO:0030488">
    <property type="term" value="P:tRNA methylation"/>
    <property type="evidence" value="ECO:0007669"/>
    <property type="project" value="TreeGrafter"/>
</dbReference>
<comment type="cofactor">
    <cofactor evidence="9">
        <name>K(+)</name>
        <dbReference type="ChEBI" id="CHEBI:29103"/>
    </cofactor>
    <text evidence="9">Binds 1 potassium ion per subunit.</text>
</comment>
<dbReference type="GO" id="GO:0005525">
    <property type="term" value="F:GTP binding"/>
    <property type="evidence" value="ECO:0007669"/>
    <property type="project" value="UniProtKB-UniRule"/>
</dbReference>
<dbReference type="NCBIfam" id="TIGR00231">
    <property type="entry name" value="small_GTP"/>
    <property type="match status" value="1"/>
</dbReference>
<comment type="function">
    <text evidence="9">Exhibits a very high intrinsic GTPase hydrolysis rate. Involved in the addition of a carboxymethylaminomethyl (cmnm) group at the wobble position (U34) of certain tRNAs, forming tRNA-cmnm(5)s(2)U34.</text>
</comment>
<feature type="binding site" evidence="9">
    <location>
        <position position="259"/>
    </location>
    <ligand>
        <name>Mg(2+)</name>
        <dbReference type="ChEBI" id="CHEBI:18420"/>
    </ligand>
</feature>
<comment type="subunit">
    <text evidence="9">Homodimer. Heterotetramer of two MnmE and two MnmG subunits.</text>
</comment>
<dbReference type="InterPro" id="IPR005225">
    <property type="entry name" value="Small_GTP-bd"/>
</dbReference>
<feature type="domain" description="TrmE-type G" evidence="11">
    <location>
        <begin position="224"/>
        <end position="383"/>
    </location>
</feature>
<evidence type="ECO:0000256" key="3">
    <source>
        <dbReference type="ARBA" id="ARBA00022723"/>
    </source>
</evidence>
<keyword evidence="7 9" id="KW-0630">Potassium</keyword>
<proteinExistence type="inferred from homology"/>
<dbReference type="FunFam" id="3.30.1360.120:FF:000003">
    <property type="entry name" value="tRNA modification GTPase MnmE"/>
    <property type="match status" value="1"/>
</dbReference>
<evidence type="ECO:0000256" key="8">
    <source>
        <dbReference type="ARBA" id="ARBA00023134"/>
    </source>
</evidence>
<dbReference type="InterPro" id="IPR004520">
    <property type="entry name" value="GTPase_MnmE"/>
</dbReference>
<evidence type="ECO:0000256" key="1">
    <source>
        <dbReference type="ARBA" id="ARBA00011043"/>
    </source>
</evidence>
<keyword evidence="3 9" id="KW-0479">Metal-binding</keyword>
<dbReference type="NCBIfam" id="TIGR00450">
    <property type="entry name" value="mnmE_trmE_thdF"/>
    <property type="match status" value="1"/>
</dbReference>
<dbReference type="Proteomes" id="UP000019423">
    <property type="component" value="Chromosome"/>
</dbReference>
<dbReference type="CDD" id="cd04164">
    <property type="entry name" value="trmE"/>
    <property type="match status" value="1"/>
</dbReference>
<dbReference type="InterPro" id="IPR027417">
    <property type="entry name" value="P-loop_NTPase"/>
</dbReference>
<dbReference type="eggNOG" id="COG0486">
    <property type="taxonomic scope" value="Bacteria"/>
</dbReference>
<dbReference type="Gene3D" id="3.30.1360.120">
    <property type="entry name" value="Probable tRNA modification gtpase trme, domain 1"/>
    <property type="match status" value="1"/>
</dbReference>
<comment type="similarity">
    <text evidence="1 9 10">Belongs to the TRAFAC class TrmE-Era-EngA-EngB-Septin-like GTPase superfamily. TrmE GTPase family.</text>
</comment>
<dbReference type="Gene3D" id="1.20.120.430">
    <property type="entry name" value="tRNA modification GTPase MnmE domain 2"/>
    <property type="match status" value="1"/>
</dbReference>
<dbReference type="InterPro" id="IPR025867">
    <property type="entry name" value="MnmE_helical"/>
</dbReference>
<dbReference type="OrthoDB" id="9805918at2"/>
<dbReference type="SUPFAM" id="SSF52540">
    <property type="entry name" value="P-loop containing nucleoside triphosphate hydrolases"/>
    <property type="match status" value="1"/>
</dbReference>
<keyword evidence="5 9" id="KW-0378">Hydrolase</keyword>
<dbReference type="EC" id="3.6.-.-" evidence="9"/>
<dbReference type="GO" id="GO:0042802">
    <property type="term" value="F:identical protein binding"/>
    <property type="evidence" value="ECO:0007669"/>
    <property type="project" value="UniProtKB-ARBA"/>
</dbReference>
<protein>
    <recommendedName>
        <fullName evidence="9">tRNA modification GTPase MnmE</fullName>
        <ecNumber evidence="9">3.6.-.-</ecNumber>
    </recommendedName>
</protein>
<name>W8F4W5_9BACT</name>
<feature type="binding site" evidence="9">
    <location>
        <begin position="253"/>
        <end position="259"/>
    </location>
    <ligand>
        <name>GTP</name>
        <dbReference type="ChEBI" id="CHEBI:37565"/>
    </ligand>
</feature>
<dbReference type="GO" id="GO:0046872">
    <property type="term" value="F:metal ion binding"/>
    <property type="evidence" value="ECO:0007669"/>
    <property type="project" value="UniProtKB-KW"/>
</dbReference>
<feature type="binding site" evidence="9">
    <location>
        <begin position="234"/>
        <end position="239"/>
    </location>
    <ligand>
        <name>GTP</name>
        <dbReference type="ChEBI" id="CHEBI:37565"/>
    </ligand>
</feature>
<dbReference type="NCBIfam" id="NF003661">
    <property type="entry name" value="PRK05291.1-3"/>
    <property type="match status" value="1"/>
</dbReference>
<dbReference type="SUPFAM" id="SSF116878">
    <property type="entry name" value="TrmE connector domain"/>
    <property type="match status" value="1"/>
</dbReference>
<dbReference type="AlphaFoldDB" id="W8F4W5"/>
<feature type="binding site" evidence="9">
    <location>
        <position position="255"/>
    </location>
    <ligand>
        <name>K(+)</name>
        <dbReference type="ChEBI" id="CHEBI:29103"/>
    </ligand>
</feature>
<comment type="subcellular location">
    <subcellularLocation>
        <location evidence="9">Cytoplasm</location>
    </subcellularLocation>
</comment>
<dbReference type="PROSITE" id="PS51709">
    <property type="entry name" value="G_TRME"/>
    <property type="match status" value="1"/>
</dbReference>
<evidence type="ECO:0000256" key="7">
    <source>
        <dbReference type="ARBA" id="ARBA00022958"/>
    </source>
</evidence>
<dbReference type="InterPro" id="IPR031168">
    <property type="entry name" value="G_TrmE"/>
</dbReference>
<sequence>MAIGLPPSLSDTIVALSTPPGAGAIALLRLSGPQAILLTDVVFAGKRLRDQPSHTLHVGTIRDGARILDEVVVSLFRGPHSYTREDVVEISTHGSDYIVQEVLTLLLRHGARLAEAGEFTKRAFLHGAFDLAQAEAVADLIAADSALSHQVAMRQMRGGFSQELKDLRGRLVQFAALLELELDFGEEDVEFADRTGLVQLLQEVQQLVRRLLRSFELGNVIKNGVTTVIAGRPNAGKSTLLNALLNEERAIVSDVAGTTRDLIEDEVSIEGIRFRFVDTAGLRDTTDVVESIGVERTLKRVQQAALVVYLFDITTTTPADLKAEIEALKLPAGVGVLAVGNKLDVAPDTDQEAFLTRPGTVLIAASRGDGLDELRQELLARVRLDGLDRTGSSTIVTNLRHAQSLEQANQHLDAVLMGLSTGAGTELLAADLRHALAALGQITGEISNDDLLTSIFTQFCIGK</sequence>
<organism evidence="12 13">
    <name type="scientific">Hymenobacter swuensis DY53</name>
    <dbReference type="NCBI Taxonomy" id="1227739"/>
    <lineage>
        <taxon>Bacteria</taxon>
        <taxon>Pseudomonadati</taxon>
        <taxon>Bacteroidota</taxon>
        <taxon>Cytophagia</taxon>
        <taxon>Cytophagales</taxon>
        <taxon>Hymenobacteraceae</taxon>
        <taxon>Hymenobacter</taxon>
    </lineage>
</organism>
<evidence type="ECO:0000256" key="6">
    <source>
        <dbReference type="ARBA" id="ARBA00022842"/>
    </source>
</evidence>
<comment type="caution">
    <text evidence="9">Lacks conserved residue(s) required for the propagation of feature annotation.</text>
</comment>
<evidence type="ECO:0000259" key="11">
    <source>
        <dbReference type="PROSITE" id="PS51709"/>
    </source>
</evidence>
<dbReference type="PANTHER" id="PTHR42714">
    <property type="entry name" value="TRNA MODIFICATION GTPASE GTPBP3"/>
    <property type="match status" value="1"/>
</dbReference>
<dbReference type="PANTHER" id="PTHR42714:SF2">
    <property type="entry name" value="TRNA MODIFICATION GTPASE GTPBP3, MITOCHONDRIAL"/>
    <property type="match status" value="1"/>
</dbReference>
<evidence type="ECO:0000256" key="4">
    <source>
        <dbReference type="ARBA" id="ARBA00022741"/>
    </source>
</evidence>
<evidence type="ECO:0000256" key="5">
    <source>
        <dbReference type="ARBA" id="ARBA00022801"/>
    </source>
</evidence>
<feature type="binding site" evidence="9">
    <location>
        <position position="258"/>
    </location>
    <ligand>
        <name>K(+)</name>
        <dbReference type="ChEBI" id="CHEBI:29103"/>
    </ligand>
</feature>
<dbReference type="CDD" id="cd14858">
    <property type="entry name" value="TrmE_N"/>
    <property type="match status" value="1"/>
</dbReference>
<dbReference type="STRING" id="1227739.Hsw_2056"/>
<evidence type="ECO:0000313" key="13">
    <source>
        <dbReference type="Proteomes" id="UP000019423"/>
    </source>
</evidence>
<evidence type="ECO:0000256" key="10">
    <source>
        <dbReference type="RuleBase" id="RU003313"/>
    </source>
</evidence>
<dbReference type="RefSeq" id="WP_044002021.1">
    <property type="nucleotide sequence ID" value="NZ_CP007145.1"/>
</dbReference>
<dbReference type="KEGG" id="hsw:Hsw_2056"/>
<evidence type="ECO:0000256" key="2">
    <source>
        <dbReference type="ARBA" id="ARBA00022694"/>
    </source>
</evidence>
<dbReference type="HOGENOM" id="CLU_019624_4_1_10"/>
<dbReference type="Pfam" id="PF10396">
    <property type="entry name" value="TrmE_N"/>
    <property type="match status" value="1"/>
</dbReference>
<evidence type="ECO:0000256" key="9">
    <source>
        <dbReference type="HAMAP-Rule" id="MF_00379"/>
    </source>
</evidence>
<keyword evidence="9" id="KW-0963">Cytoplasm</keyword>
<keyword evidence="6 9" id="KW-0460">Magnesium</keyword>
<keyword evidence="13" id="KW-1185">Reference proteome</keyword>
<gene>
    <name evidence="9" type="primary">mnmE</name>
    <name evidence="9" type="synonym">trmE</name>
    <name evidence="12" type="ORF">Hsw_2056</name>
</gene>
<keyword evidence="4 9" id="KW-0547">Nucleotide-binding</keyword>
<keyword evidence="8 9" id="KW-0342">GTP-binding</keyword>
<dbReference type="HAMAP" id="MF_00379">
    <property type="entry name" value="GTPase_MnmE"/>
    <property type="match status" value="1"/>
</dbReference>
<dbReference type="Pfam" id="PF01926">
    <property type="entry name" value="MMR_HSR1"/>
    <property type="match status" value="1"/>
</dbReference>
<dbReference type="EMBL" id="CP007145">
    <property type="protein sequence ID" value="AHJ97651.1"/>
    <property type="molecule type" value="Genomic_DNA"/>
</dbReference>
<dbReference type="GO" id="GO:0002098">
    <property type="term" value="P:tRNA wobble uridine modification"/>
    <property type="evidence" value="ECO:0007669"/>
    <property type="project" value="TreeGrafter"/>
</dbReference>
<feature type="binding site" evidence="9">
    <location>
        <position position="238"/>
    </location>
    <ligand>
        <name>Mg(2+)</name>
        <dbReference type="ChEBI" id="CHEBI:18420"/>
    </ligand>
</feature>
<reference evidence="12 13" key="1">
    <citation type="submission" date="2014-01" db="EMBL/GenBank/DDBJ databases">
        <title>Complete genome sequence of ionizing-radiation resistance bacterium Hymenobacter swuensis DY53.</title>
        <authorList>
            <person name="Jung J.-H."/>
            <person name="Jeong S.-W."/>
            <person name="Joe M.-H."/>
            <person name="Cho y.-j."/>
            <person name="Kim M.-K."/>
            <person name="Lim S.-Y."/>
        </authorList>
    </citation>
    <scope>NUCLEOTIDE SEQUENCE [LARGE SCALE GENOMIC DNA]</scope>
    <source>
        <strain evidence="12 13">DY53</strain>
    </source>
</reference>
<feature type="binding site" evidence="9">
    <location>
        <position position="234"/>
    </location>
    <ligand>
        <name>K(+)</name>
        <dbReference type="ChEBI" id="CHEBI:29103"/>
    </ligand>
</feature>
<dbReference type="Gene3D" id="3.40.50.300">
    <property type="entry name" value="P-loop containing nucleotide triphosphate hydrolases"/>
    <property type="match status" value="1"/>
</dbReference>
<dbReference type="InterPro" id="IPR006073">
    <property type="entry name" value="GTP-bd"/>
</dbReference>
<dbReference type="InterPro" id="IPR018948">
    <property type="entry name" value="GTP-bd_TrmE_N"/>
</dbReference>
<feature type="binding site" evidence="9">
    <location>
        <position position="253"/>
    </location>
    <ligand>
        <name>K(+)</name>
        <dbReference type="ChEBI" id="CHEBI:29103"/>
    </ligand>
</feature>
<dbReference type="GO" id="GO:0003924">
    <property type="term" value="F:GTPase activity"/>
    <property type="evidence" value="ECO:0007669"/>
    <property type="project" value="UniProtKB-UniRule"/>
</dbReference>
<dbReference type="Pfam" id="PF12631">
    <property type="entry name" value="MnmE_helical"/>
    <property type="match status" value="1"/>
</dbReference>
<dbReference type="InterPro" id="IPR027368">
    <property type="entry name" value="MnmE_dom2"/>
</dbReference>
<accession>W8F4W5</accession>
<feature type="binding site" evidence="9">
    <location>
        <begin position="278"/>
        <end position="281"/>
    </location>
    <ligand>
        <name>GTP</name>
        <dbReference type="ChEBI" id="CHEBI:37565"/>
    </ligand>
</feature>
<dbReference type="GO" id="GO:0005829">
    <property type="term" value="C:cytosol"/>
    <property type="evidence" value="ECO:0007669"/>
    <property type="project" value="TreeGrafter"/>
</dbReference>
<dbReference type="InterPro" id="IPR027266">
    <property type="entry name" value="TrmE/GcvT-like"/>
</dbReference>
<evidence type="ECO:0000313" key="12">
    <source>
        <dbReference type="EMBL" id="AHJ97651.1"/>
    </source>
</evidence>